<proteinExistence type="predicted"/>
<dbReference type="AlphaFoldDB" id="A0A2H0RBA4"/>
<dbReference type="Proteomes" id="UP000230214">
    <property type="component" value="Unassembled WGS sequence"/>
</dbReference>
<sequence>MSKTGKSLSDIFKNKKDSTKYINHEFQVYGNWLASQLDASKNQISLFIKLAKEEDRATLQTALEFTKAVYKPKSKVKLFMWKIKELRKKTSH</sequence>
<organism evidence="1 2">
    <name type="scientific">candidate division WWE3 bacterium CG10_big_fil_rev_8_21_14_0_10_32_10</name>
    <dbReference type="NCBI Taxonomy" id="1975090"/>
    <lineage>
        <taxon>Bacteria</taxon>
        <taxon>Katanobacteria</taxon>
    </lineage>
</organism>
<dbReference type="EMBL" id="PCXU01000011">
    <property type="protein sequence ID" value="PIR43798.1"/>
    <property type="molecule type" value="Genomic_DNA"/>
</dbReference>
<evidence type="ECO:0000313" key="2">
    <source>
        <dbReference type="Proteomes" id="UP000230214"/>
    </source>
</evidence>
<name>A0A2H0RBA4_UNCKA</name>
<accession>A0A2H0RBA4</accession>
<gene>
    <name evidence="1" type="ORF">COV24_00980</name>
</gene>
<comment type="caution">
    <text evidence="1">The sequence shown here is derived from an EMBL/GenBank/DDBJ whole genome shotgun (WGS) entry which is preliminary data.</text>
</comment>
<reference evidence="1 2" key="1">
    <citation type="submission" date="2017-09" db="EMBL/GenBank/DDBJ databases">
        <title>Depth-based differentiation of microbial function through sediment-hosted aquifers and enrichment of novel symbionts in the deep terrestrial subsurface.</title>
        <authorList>
            <person name="Probst A.J."/>
            <person name="Ladd B."/>
            <person name="Jarett J.K."/>
            <person name="Geller-Mcgrath D.E."/>
            <person name="Sieber C.M."/>
            <person name="Emerson J.B."/>
            <person name="Anantharaman K."/>
            <person name="Thomas B.C."/>
            <person name="Malmstrom R."/>
            <person name="Stieglmeier M."/>
            <person name="Klingl A."/>
            <person name="Woyke T."/>
            <person name="Ryan C.M."/>
            <person name="Banfield J.F."/>
        </authorList>
    </citation>
    <scope>NUCLEOTIDE SEQUENCE [LARGE SCALE GENOMIC DNA]</scope>
    <source>
        <strain evidence="1">CG10_big_fil_rev_8_21_14_0_10_32_10</strain>
    </source>
</reference>
<protein>
    <submittedName>
        <fullName evidence="1">Uncharacterized protein</fullName>
    </submittedName>
</protein>
<evidence type="ECO:0000313" key="1">
    <source>
        <dbReference type="EMBL" id="PIR43798.1"/>
    </source>
</evidence>